<dbReference type="InterPro" id="IPR050095">
    <property type="entry name" value="ECF_ABC_transporter_ATP-bd"/>
</dbReference>
<dbReference type="PANTHER" id="PTHR43553:SF24">
    <property type="entry name" value="ENERGY-COUPLING FACTOR TRANSPORTER ATP-BINDING PROTEIN ECFA1"/>
    <property type="match status" value="1"/>
</dbReference>
<sequence length="633" mass="68526">MKKQTEKQSDKATQTTEQTAAAAGSAGDSDVAVEFSHVNFSYDEQSAPALSDLSLEVKKGEFLAVIGHNGSGKSTLARLINGLLLPDSGTVSVFGLKTSDGKNPIKIRKRAGIVFQNPDNQMVASIVEDDVAFGPENLGVPREEIGKRIDWALKSVGMEAFRESTPSRLSGGQKQRIAIAGVLAIKPDIIILDESTAMLDPKGRREVMSVVARLNKEEGMTVILITHFMEEALLADRLVVLNCGQLVMQGTPAEIFLHSERLEAYNLSLPRIGRICKSLQKAGIPVADCLSPEVLAEEIASAAEKMGANSHSAAYIPQAIKENFHEWDIDISNLTFTYSAKSPFASKALKGINLHIGEGQFFGIIGHTGSGKSTLVQHLNALIKLPQAQKHYHAKKPKKGQPAPVNPAISVGQFNLADKKCNFLKLRESVGMVFQYPEYQLFAETVFDDVAFGLKNFRKGISAENTEAAVRAAIEMVGLSYEDVKGKSPFDLSGGQKRRVAIAGVIVTRPHILILDEPAAGLDPLGKQEIMDLLHKIHREWCSTVIIVSHDMDEIADNCTMAAVISDGIVADCAEPRVLFRKAEELTSLGLDIPLTAKAAARLSELGYSVDTDFTCEDFSQKVISMFGGESNA</sequence>
<evidence type="ECO:0000256" key="7">
    <source>
        <dbReference type="ARBA" id="ARBA00022967"/>
    </source>
</evidence>
<keyword evidence="8" id="KW-0472">Membrane</keyword>
<feature type="compositionally biased region" description="Low complexity" evidence="9">
    <location>
        <begin position="12"/>
        <end position="28"/>
    </location>
</feature>
<feature type="region of interest" description="Disordered" evidence="9">
    <location>
        <begin position="1"/>
        <end position="28"/>
    </location>
</feature>
<evidence type="ECO:0000256" key="6">
    <source>
        <dbReference type="ARBA" id="ARBA00022840"/>
    </source>
</evidence>
<dbReference type="EMBL" id="DVNE01000021">
    <property type="protein sequence ID" value="HIU61445.1"/>
    <property type="molecule type" value="Genomic_DNA"/>
</dbReference>
<dbReference type="GO" id="GO:0042626">
    <property type="term" value="F:ATPase-coupled transmembrane transporter activity"/>
    <property type="evidence" value="ECO:0007669"/>
    <property type="project" value="TreeGrafter"/>
</dbReference>
<organism evidence="11 12">
    <name type="scientific">Candidatus Coproplasma excrementigallinarum</name>
    <dbReference type="NCBI Taxonomy" id="2840747"/>
    <lineage>
        <taxon>Bacteria</taxon>
        <taxon>Bacillati</taxon>
        <taxon>Bacillota</taxon>
        <taxon>Clostridia</taxon>
        <taxon>Eubacteriales</taxon>
        <taxon>Candidatus Coproplasma</taxon>
    </lineage>
</organism>
<keyword evidence="6" id="KW-0067">ATP-binding</keyword>
<dbReference type="SMART" id="SM00382">
    <property type="entry name" value="AAA"/>
    <property type="match status" value="2"/>
</dbReference>
<dbReference type="InterPro" id="IPR003593">
    <property type="entry name" value="AAA+_ATPase"/>
</dbReference>
<keyword evidence="4" id="KW-1003">Cell membrane</keyword>
<dbReference type="InterPro" id="IPR017871">
    <property type="entry name" value="ABC_transporter-like_CS"/>
</dbReference>
<evidence type="ECO:0000256" key="2">
    <source>
        <dbReference type="ARBA" id="ARBA00005417"/>
    </source>
</evidence>
<dbReference type="AlphaFoldDB" id="A0A9D1SIQ7"/>
<evidence type="ECO:0000256" key="1">
    <source>
        <dbReference type="ARBA" id="ARBA00004202"/>
    </source>
</evidence>
<dbReference type="Gene3D" id="3.40.50.300">
    <property type="entry name" value="P-loop containing nucleotide triphosphate hydrolases"/>
    <property type="match status" value="2"/>
</dbReference>
<reference evidence="11" key="2">
    <citation type="journal article" date="2021" name="PeerJ">
        <title>Extensive microbial diversity within the chicken gut microbiome revealed by metagenomics and culture.</title>
        <authorList>
            <person name="Gilroy R."/>
            <person name="Ravi A."/>
            <person name="Getino M."/>
            <person name="Pursley I."/>
            <person name="Horton D.L."/>
            <person name="Alikhan N.F."/>
            <person name="Baker D."/>
            <person name="Gharbi K."/>
            <person name="Hall N."/>
            <person name="Watson M."/>
            <person name="Adriaenssens E.M."/>
            <person name="Foster-Nyarko E."/>
            <person name="Jarju S."/>
            <person name="Secka A."/>
            <person name="Antonio M."/>
            <person name="Oren A."/>
            <person name="Chaudhuri R.R."/>
            <person name="La Ragione R."/>
            <person name="Hildebrand F."/>
            <person name="Pallen M.J."/>
        </authorList>
    </citation>
    <scope>NUCLEOTIDE SEQUENCE</scope>
    <source>
        <strain evidence="11">CHK195-12923</strain>
    </source>
</reference>
<comment type="subcellular location">
    <subcellularLocation>
        <location evidence="1">Cell membrane</location>
        <topology evidence="1">Peripheral membrane protein</topology>
    </subcellularLocation>
</comment>
<dbReference type="PANTHER" id="PTHR43553">
    <property type="entry name" value="HEAVY METAL TRANSPORTER"/>
    <property type="match status" value="1"/>
</dbReference>
<accession>A0A9D1SIQ7</accession>
<evidence type="ECO:0000259" key="10">
    <source>
        <dbReference type="PROSITE" id="PS50893"/>
    </source>
</evidence>
<evidence type="ECO:0000256" key="4">
    <source>
        <dbReference type="ARBA" id="ARBA00022475"/>
    </source>
</evidence>
<gene>
    <name evidence="11" type="ORF">IAB69_02215</name>
</gene>
<dbReference type="InterPro" id="IPR030947">
    <property type="entry name" value="EcfA_1"/>
</dbReference>
<dbReference type="CDD" id="cd03225">
    <property type="entry name" value="ABC_cobalt_CbiO_domain1"/>
    <property type="match status" value="2"/>
</dbReference>
<keyword evidence="7" id="KW-1278">Translocase</keyword>
<dbReference type="InterPro" id="IPR015856">
    <property type="entry name" value="ABC_transpr_CbiO/EcfA_su"/>
</dbReference>
<keyword evidence="3" id="KW-0813">Transport</keyword>
<comment type="similarity">
    <text evidence="2">Belongs to the ABC transporter superfamily.</text>
</comment>
<evidence type="ECO:0000256" key="5">
    <source>
        <dbReference type="ARBA" id="ARBA00022741"/>
    </source>
</evidence>
<feature type="domain" description="ABC transporter" evidence="10">
    <location>
        <begin position="33"/>
        <end position="268"/>
    </location>
</feature>
<protein>
    <submittedName>
        <fullName evidence="11">Energy-coupling factor transporter ATPase</fullName>
    </submittedName>
</protein>
<dbReference type="InterPro" id="IPR027417">
    <property type="entry name" value="P-loop_NTPase"/>
</dbReference>
<reference evidence="11" key="1">
    <citation type="submission" date="2020-10" db="EMBL/GenBank/DDBJ databases">
        <authorList>
            <person name="Gilroy R."/>
        </authorList>
    </citation>
    <scope>NUCLEOTIDE SEQUENCE</scope>
    <source>
        <strain evidence="11">CHK195-12923</strain>
    </source>
</reference>
<evidence type="ECO:0000256" key="3">
    <source>
        <dbReference type="ARBA" id="ARBA00022448"/>
    </source>
</evidence>
<dbReference type="FunFam" id="3.40.50.300:FF:000224">
    <property type="entry name" value="Energy-coupling factor transporter ATP-binding protein EcfA"/>
    <property type="match status" value="2"/>
</dbReference>
<evidence type="ECO:0000313" key="11">
    <source>
        <dbReference type="EMBL" id="HIU61445.1"/>
    </source>
</evidence>
<dbReference type="Proteomes" id="UP000824110">
    <property type="component" value="Unassembled WGS sequence"/>
</dbReference>
<evidence type="ECO:0000313" key="12">
    <source>
        <dbReference type="Proteomes" id="UP000824110"/>
    </source>
</evidence>
<keyword evidence="5" id="KW-0547">Nucleotide-binding</keyword>
<dbReference type="Pfam" id="PF00005">
    <property type="entry name" value="ABC_tran"/>
    <property type="match status" value="2"/>
</dbReference>
<feature type="compositionally biased region" description="Basic and acidic residues" evidence="9">
    <location>
        <begin position="1"/>
        <end position="10"/>
    </location>
</feature>
<comment type="caution">
    <text evidence="11">The sequence shown here is derived from an EMBL/GenBank/DDBJ whole genome shotgun (WGS) entry which is preliminary data.</text>
</comment>
<proteinExistence type="inferred from homology"/>
<feature type="domain" description="ABC transporter" evidence="10">
    <location>
        <begin position="329"/>
        <end position="592"/>
    </location>
</feature>
<dbReference type="InterPro" id="IPR003439">
    <property type="entry name" value="ABC_transporter-like_ATP-bd"/>
</dbReference>
<evidence type="ECO:0000256" key="8">
    <source>
        <dbReference type="ARBA" id="ARBA00023136"/>
    </source>
</evidence>
<dbReference type="NCBIfam" id="NF010167">
    <property type="entry name" value="PRK13648.1"/>
    <property type="match status" value="2"/>
</dbReference>
<dbReference type="GO" id="GO:0016887">
    <property type="term" value="F:ATP hydrolysis activity"/>
    <property type="evidence" value="ECO:0007669"/>
    <property type="project" value="InterPro"/>
</dbReference>
<dbReference type="SUPFAM" id="SSF52540">
    <property type="entry name" value="P-loop containing nucleoside triphosphate hydrolases"/>
    <property type="match status" value="2"/>
</dbReference>
<dbReference type="NCBIfam" id="TIGR04520">
    <property type="entry name" value="ECF_ATPase_1"/>
    <property type="match status" value="1"/>
</dbReference>
<dbReference type="GO" id="GO:0043190">
    <property type="term" value="C:ATP-binding cassette (ABC) transporter complex"/>
    <property type="evidence" value="ECO:0007669"/>
    <property type="project" value="TreeGrafter"/>
</dbReference>
<dbReference type="GO" id="GO:0005524">
    <property type="term" value="F:ATP binding"/>
    <property type="evidence" value="ECO:0007669"/>
    <property type="project" value="UniProtKB-KW"/>
</dbReference>
<dbReference type="PROSITE" id="PS00211">
    <property type="entry name" value="ABC_TRANSPORTER_1"/>
    <property type="match status" value="2"/>
</dbReference>
<evidence type="ECO:0000256" key="9">
    <source>
        <dbReference type="SAM" id="MobiDB-lite"/>
    </source>
</evidence>
<dbReference type="PROSITE" id="PS50893">
    <property type="entry name" value="ABC_TRANSPORTER_2"/>
    <property type="match status" value="2"/>
</dbReference>
<name>A0A9D1SIQ7_9FIRM</name>